<dbReference type="PANTHER" id="PTHR43567:SF5">
    <property type="entry name" value="HYPOTHETICAL CYTOSOLIC PROTEIN"/>
    <property type="match status" value="1"/>
</dbReference>
<evidence type="ECO:0000313" key="3">
    <source>
        <dbReference type="EMBL" id="OGC43744.1"/>
    </source>
</evidence>
<dbReference type="InterPro" id="IPR012349">
    <property type="entry name" value="Split_barrel_FMN-bd"/>
</dbReference>
<dbReference type="EMBL" id="MEUM01000009">
    <property type="protein sequence ID" value="OGC43744.1"/>
    <property type="molecule type" value="Genomic_DNA"/>
</dbReference>
<evidence type="ECO:0000259" key="2">
    <source>
        <dbReference type="Pfam" id="PF01613"/>
    </source>
</evidence>
<feature type="domain" description="Flavin reductase like" evidence="2">
    <location>
        <begin position="59"/>
        <end position="172"/>
    </location>
</feature>
<evidence type="ECO:0000313" key="4">
    <source>
        <dbReference type="Proteomes" id="UP000177025"/>
    </source>
</evidence>
<dbReference type="InterPro" id="IPR052174">
    <property type="entry name" value="Flavoredoxin"/>
</dbReference>
<dbReference type="Pfam" id="PF01613">
    <property type="entry name" value="Flavin_Reduct"/>
    <property type="match status" value="1"/>
</dbReference>
<reference evidence="3 4" key="1">
    <citation type="journal article" date="2016" name="Nat. Commun.">
        <title>Thousands of microbial genomes shed light on interconnected biogeochemical processes in an aquifer system.</title>
        <authorList>
            <person name="Anantharaman K."/>
            <person name="Brown C.T."/>
            <person name="Hug L.A."/>
            <person name="Sharon I."/>
            <person name="Castelle C.J."/>
            <person name="Probst A.J."/>
            <person name="Thomas B.C."/>
            <person name="Singh A."/>
            <person name="Wilkins M.J."/>
            <person name="Karaoz U."/>
            <person name="Brodie E.L."/>
            <person name="Williams K.H."/>
            <person name="Hubbard S.S."/>
            <person name="Banfield J.F."/>
        </authorList>
    </citation>
    <scope>NUCLEOTIDE SEQUENCE [LARGE SCALE GENOMIC DNA]</scope>
</reference>
<sequence length="174" mass="20806">MKTQQKGLRKVDIGCKSITDNVFRLISNDCFLFTAGNLKKWNTMTAGWGEFGYLWNKYIVTGFVRPQRYTYRFIEKNKYFTFCFFEKKYEKALLFCGEHSGRDYDKAKKTGLTPVPTKLGNVYFKEACLVIECRKIYYQDLDPKKFLDRSIKALYRKHDYHRMYIGEIINCYMK</sequence>
<protein>
    <submittedName>
        <fullName evidence="3">Flavin reductase</fullName>
    </submittedName>
</protein>
<gene>
    <name evidence="3" type="ORF">A2Y85_03515</name>
</gene>
<dbReference type="GO" id="GO:0016646">
    <property type="term" value="F:oxidoreductase activity, acting on the CH-NH group of donors, NAD or NADP as acceptor"/>
    <property type="evidence" value="ECO:0007669"/>
    <property type="project" value="UniProtKB-ARBA"/>
</dbReference>
<proteinExistence type="inferred from homology"/>
<dbReference type="SUPFAM" id="SSF50475">
    <property type="entry name" value="FMN-binding split barrel"/>
    <property type="match status" value="1"/>
</dbReference>
<comment type="caution">
    <text evidence="3">The sequence shown here is derived from an EMBL/GenBank/DDBJ whole genome shotgun (WGS) entry which is preliminary data.</text>
</comment>
<dbReference type="InterPro" id="IPR002563">
    <property type="entry name" value="Flavin_Rdtase-like_dom"/>
</dbReference>
<comment type="similarity">
    <text evidence="1">Belongs to the flavoredoxin family.</text>
</comment>
<dbReference type="PANTHER" id="PTHR43567">
    <property type="entry name" value="FLAVOREDOXIN-RELATED-RELATED"/>
    <property type="match status" value="1"/>
</dbReference>
<dbReference type="AlphaFoldDB" id="A0A1F4UFP3"/>
<name>A0A1F4UFP3_UNCW3</name>
<accession>A0A1F4UFP3</accession>
<dbReference type="GO" id="GO:0010181">
    <property type="term" value="F:FMN binding"/>
    <property type="evidence" value="ECO:0007669"/>
    <property type="project" value="InterPro"/>
</dbReference>
<dbReference type="Proteomes" id="UP000177025">
    <property type="component" value="Unassembled WGS sequence"/>
</dbReference>
<evidence type="ECO:0000256" key="1">
    <source>
        <dbReference type="ARBA" id="ARBA00038054"/>
    </source>
</evidence>
<organism evidence="3 4">
    <name type="scientific">candidate division WOR-3 bacterium RBG_13_43_14</name>
    <dbReference type="NCBI Taxonomy" id="1802590"/>
    <lineage>
        <taxon>Bacteria</taxon>
        <taxon>Bacteria division WOR-3</taxon>
    </lineage>
</organism>
<dbReference type="Gene3D" id="2.30.110.10">
    <property type="entry name" value="Electron Transport, Fmn-binding Protein, Chain A"/>
    <property type="match status" value="1"/>
</dbReference>